<keyword evidence="2" id="KW-0444">Lipid biosynthesis</keyword>
<evidence type="ECO:0000256" key="7">
    <source>
        <dbReference type="ARBA" id="ARBA00023004"/>
    </source>
</evidence>
<keyword evidence="7" id="KW-0408">Iron</keyword>
<keyword evidence="6" id="KW-0560">Oxidoreductase</keyword>
<dbReference type="GO" id="GO:0006633">
    <property type="term" value="P:fatty acid biosynthetic process"/>
    <property type="evidence" value="ECO:0007669"/>
    <property type="project" value="UniProtKB-KW"/>
</dbReference>
<evidence type="ECO:0000256" key="4">
    <source>
        <dbReference type="ARBA" id="ARBA00022832"/>
    </source>
</evidence>
<protein>
    <recommendedName>
        <fullName evidence="12">Fatty acid desaturase domain-containing protein</fullName>
    </recommendedName>
</protein>
<feature type="domain" description="Fatty acid desaturase" evidence="12">
    <location>
        <begin position="7"/>
        <end position="197"/>
    </location>
</feature>
<keyword evidence="5 11" id="KW-1133">Transmembrane helix</keyword>
<dbReference type="AlphaFoldDB" id="A0A382XJX7"/>
<dbReference type="GO" id="GO:0016717">
    <property type="term" value="F:oxidoreductase activity, acting on paired donors, with oxidation of a pair of donors resulting in the reduction of molecular oxygen to two molecules of water"/>
    <property type="evidence" value="ECO:0007669"/>
    <property type="project" value="InterPro"/>
</dbReference>
<dbReference type="Pfam" id="PF00487">
    <property type="entry name" value="FA_desaturase"/>
    <property type="match status" value="1"/>
</dbReference>
<keyword evidence="9 11" id="KW-0472">Membrane</keyword>
<dbReference type="InterPro" id="IPR005804">
    <property type="entry name" value="FA_desaturase_dom"/>
</dbReference>
<name>A0A382XJX7_9ZZZZ</name>
<evidence type="ECO:0000259" key="12">
    <source>
        <dbReference type="Pfam" id="PF00487"/>
    </source>
</evidence>
<gene>
    <name evidence="13" type="ORF">METZ01_LOCUS424290</name>
</gene>
<evidence type="ECO:0000256" key="9">
    <source>
        <dbReference type="ARBA" id="ARBA00023136"/>
    </source>
</evidence>
<evidence type="ECO:0000256" key="8">
    <source>
        <dbReference type="ARBA" id="ARBA00023098"/>
    </source>
</evidence>
<accession>A0A382XJX7</accession>
<keyword evidence="8" id="KW-0443">Lipid metabolism</keyword>
<reference evidence="13" key="1">
    <citation type="submission" date="2018-05" db="EMBL/GenBank/DDBJ databases">
        <authorList>
            <person name="Lanie J.A."/>
            <person name="Ng W.-L."/>
            <person name="Kazmierczak K.M."/>
            <person name="Andrzejewski T.M."/>
            <person name="Davidsen T.M."/>
            <person name="Wayne K.J."/>
            <person name="Tettelin H."/>
            <person name="Glass J.I."/>
            <person name="Rusch D."/>
            <person name="Podicherti R."/>
            <person name="Tsui H.-C.T."/>
            <person name="Winkler M.E."/>
        </authorList>
    </citation>
    <scope>NUCLEOTIDE SEQUENCE</scope>
</reference>
<feature type="transmembrane region" description="Helical" evidence="11">
    <location>
        <begin position="147"/>
        <end position="170"/>
    </location>
</feature>
<evidence type="ECO:0000256" key="10">
    <source>
        <dbReference type="ARBA" id="ARBA00023160"/>
    </source>
</evidence>
<evidence type="ECO:0000256" key="3">
    <source>
        <dbReference type="ARBA" id="ARBA00022692"/>
    </source>
</evidence>
<dbReference type="InterPro" id="IPR015876">
    <property type="entry name" value="Acyl-CoA_DS"/>
</dbReference>
<evidence type="ECO:0000256" key="6">
    <source>
        <dbReference type="ARBA" id="ARBA00023002"/>
    </source>
</evidence>
<feature type="non-terminal residue" evidence="13">
    <location>
        <position position="198"/>
    </location>
</feature>
<feature type="transmembrane region" description="Helical" evidence="11">
    <location>
        <begin position="122"/>
        <end position="141"/>
    </location>
</feature>
<dbReference type="GO" id="GO:0016020">
    <property type="term" value="C:membrane"/>
    <property type="evidence" value="ECO:0007669"/>
    <property type="project" value="UniProtKB-SubCell"/>
</dbReference>
<sequence length="198" mass="23495">MTILIFFLLHWYLSLFAQSVFLHRYVSHGMFKMNPFWEKTFFLFTFFAQGSSFLNPAAYGIMHRKHHAHSDTQKDPHSPIHTKNVFAFNLKTLTQYRRLVIKVLDEKFDTQDLPRWLALEKLAEPMLGRVCFVILYLSIYLRFATSFWLFILLPIHVFMGPIHGFIVNWFGHKIGYRNHKEINDQSRNSLPVDLLMIG</sequence>
<dbReference type="EMBL" id="UINC01168415">
    <property type="protein sequence ID" value="SVD71436.1"/>
    <property type="molecule type" value="Genomic_DNA"/>
</dbReference>
<dbReference type="PANTHER" id="PTHR11351:SF31">
    <property type="entry name" value="DESATURASE 1, ISOFORM A-RELATED"/>
    <property type="match status" value="1"/>
</dbReference>
<keyword evidence="3 11" id="KW-0812">Transmembrane</keyword>
<proteinExistence type="predicted"/>
<evidence type="ECO:0000256" key="1">
    <source>
        <dbReference type="ARBA" id="ARBA00004141"/>
    </source>
</evidence>
<dbReference type="PANTHER" id="PTHR11351">
    <property type="entry name" value="ACYL-COA DESATURASE"/>
    <property type="match status" value="1"/>
</dbReference>
<feature type="transmembrane region" description="Helical" evidence="11">
    <location>
        <begin position="41"/>
        <end position="61"/>
    </location>
</feature>
<evidence type="ECO:0000256" key="5">
    <source>
        <dbReference type="ARBA" id="ARBA00022989"/>
    </source>
</evidence>
<evidence type="ECO:0000256" key="11">
    <source>
        <dbReference type="SAM" id="Phobius"/>
    </source>
</evidence>
<evidence type="ECO:0000313" key="13">
    <source>
        <dbReference type="EMBL" id="SVD71436.1"/>
    </source>
</evidence>
<keyword evidence="10" id="KW-0275">Fatty acid biosynthesis</keyword>
<organism evidence="13">
    <name type="scientific">marine metagenome</name>
    <dbReference type="NCBI Taxonomy" id="408172"/>
    <lineage>
        <taxon>unclassified sequences</taxon>
        <taxon>metagenomes</taxon>
        <taxon>ecological metagenomes</taxon>
    </lineage>
</organism>
<evidence type="ECO:0000256" key="2">
    <source>
        <dbReference type="ARBA" id="ARBA00022516"/>
    </source>
</evidence>
<comment type="subcellular location">
    <subcellularLocation>
        <location evidence="1">Membrane</location>
        <topology evidence="1">Multi-pass membrane protein</topology>
    </subcellularLocation>
</comment>
<keyword evidence="4" id="KW-0276">Fatty acid metabolism</keyword>